<evidence type="ECO:0000259" key="1">
    <source>
        <dbReference type="PROSITE" id="PS51459"/>
    </source>
</evidence>
<dbReference type="Gene3D" id="1.20.120.1870">
    <property type="entry name" value="Fic/DOC protein, Fido domain"/>
    <property type="match status" value="1"/>
</dbReference>
<dbReference type="AlphaFoldDB" id="A0AB38A5Y7"/>
<comment type="caution">
    <text evidence="2">The sequence shown here is derived from an EMBL/GenBank/DDBJ whole genome shotgun (WGS) entry which is preliminary data.</text>
</comment>
<dbReference type="Proteomes" id="UP000183687">
    <property type="component" value="Unassembled WGS sequence"/>
</dbReference>
<feature type="domain" description="Fido" evidence="1">
    <location>
        <begin position="17"/>
        <end position="142"/>
    </location>
</feature>
<evidence type="ECO:0000313" key="2">
    <source>
        <dbReference type="EMBL" id="SEB57989.1"/>
    </source>
</evidence>
<proteinExistence type="predicted"/>
<organism evidence="2 3">
    <name type="scientific">Atopobium minutum</name>
    <dbReference type="NCBI Taxonomy" id="1381"/>
    <lineage>
        <taxon>Bacteria</taxon>
        <taxon>Bacillati</taxon>
        <taxon>Actinomycetota</taxon>
        <taxon>Coriobacteriia</taxon>
        <taxon>Coriobacteriales</taxon>
        <taxon>Atopobiaceae</taxon>
        <taxon>Atopobium</taxon>
    </lineage>
</organism>
<sequence length="147" mass="16393">MDIFTKRLVFDQEELDAVVESVLQLHDEVLASTDFLTYNAHRENEEDAVSSAAYSVFCVPCFDKRYATAINQIASFCVRLAKDHAFADGNKRTASMVPPAMIAYYSNGKCTLCINDDELYECIEGAATGQIDELAFAEILLSKIKMQ</sequence>
<dbReference type="SUPFAM" id="SSF140931">
    <property type="entry name" value="Fic-like"/>
    <property type="match status" value="1"/>
</dbReference>
<evidence type="ECO:0000313" key="3">
    <source>
        <dbReference type="Proteomes" id="UP000183687"/>
    </source>
</evidence>
<dbReference type="InterPro" id="IPR036597">
    <property type="entry name" value="Fido-like_dom_sf"/>
</dbReference>
<name>A0AB38A5Y7_9ACTN</name>
<dbReference type="InterPro" id="IPR003812">
    <property type="entry name" value="Fido"/>
</dbReference>
<dbReference type="RefSeq" id="WP_002563246.1">
    <property type="nucleotide sequence ID" value="NZ_CALJSN010000006.1"/>
</dbReference>
<dbReference type="Pfam" id="PF02661">
    <property type="entry name" value="Fic"/>
    <property type="match status" value="1"/>
</dbReference>
<dbReference type="PROSITE" id="PS51459">
    <property type="entry name" value="FIDO"/>
    <property type="match status" value="1"/>
</dbReference>
<protein>
    <submittedName>
        <fullName evidence="2">Death on curing protein</fullName>
    </submittedName>
</protein>
<dbReference type="InterPro" id="IPR053737">
    <property type="entry name" value="Type_II_TA_Toxin"/>
</dbReference>
<gene>
    <name evidence="2" type="ORF">SAMN04489746_0655</name>
</gene>
<accession>A0AB38A5Y7</accession>
<reference evidence="2 3" key="1">
    <citation type="submission" date="2016-10" db="EMBL/GenBank/DDBJ databases">
        <authorList>
            <person name="Varghese N."/>
            <person name="Submissions S."/>
        </authorList>
    </citation>
    <scope>NUCLEOTIDE SEQUENCE [LARGE SCALE GENOMIC DNA]</scope>
    <source>
        <strain evidence="2 3">DSM 20586</strain>
    </source>
</reference>
<dbReference type="EMBL" id="FNSH01000001">
    <property type="protein sequence ID" value="SEB57989.1"/>
    <property type="molecule type" value="Genomic_DNA"/>
</dbReference>